<sequence length="71" mass="8056">MSAEPKTTRRSPGRYLKLADVTAETSLHRATIYRRASRGEFPKPVPIGGRRVAWRECDIERWKADQEAAAS</sequence>
<dbReference type="InterPro" id="IPR010260">
    <property type="entry name" value="AlpA"/>
</dbReference>
<dbReference type="PANTHER" id="PTHR36154:SF1">
    <property type="entry name" value="DNA-BINDING TRANSCRIPTIONAL ACTIVATOR ALPA"/>
    <property type="match status" value="1"/>
</dbReference>
<dbReference type="Pfam" id="PF05930">
    <property type="entry name" value="Phage_AlpA"/>
    <property type="match status" value="1"/>
</dbReference>
<dbReference type="OrthoDB" id="1525365at2"/>
<dbReference type="Gene3D" id="1.10.238.160">
    <property type="match status" value="1"/>
</dbReference>
<keyword evidence="2" id="KW-1185">Reference proteome</keyword>
<dbReference type="RefSeq" id="WP_088712450.1">
    <property type="nucleotide sequence ID" value="NZ_NFZT01000001.1"/>
</dbReference>
<protein>
    <recommendedName>
        <fullName evidence="3">AlpA family phage regulatory protein</fullName>
    </recommendedName>
</protein>
<organism evidence="1 2">
    <name type="scientific">Pacificimonas flava</name>
    <dbReference type="NCBI Taxonomy" id="1234595"/>
    <lineage>
        <taxon>Bacteria</taxon>
        <taxon>Pseudomonadati</taxon>
        <taxon>Pseudomonadota</taxon>
        <taxon>Alphaproteobacteria</taxon>
        <taxon>Sphingomonadales</taxon>
        <taxon>Sphingosinicellaceae</taxon>
        <taxon>Pacificimonas</taxon>
    </lineage>
</organism>
<dbReference type="PANTHER" id="PTHR36154">
    <property type="entry name" value="DNA-BINDING TRANSCRIPTIONAL ACTIVATOR ALPA"/>
    <property type="match status" value="1"/>
</dbReference>
<comment type="caution">
    <text evidence="1">The sequence shown here is derived from an EMBL/GenBank/DDBJ whole genome shotgun (WGS) entry which is preliminary data.</text>
</comment>
<accession>A0A219B5P7</accession>
<evidence type="ECO:0000313" key="1">
    <source>
        <dbReference type="EMBL" id="OWV33675.1"/>
    </source>
</evidence>
<dbReference type="SUPFAM" id="SSF46955">
    <property type="entry name" value="Putative DNA-binding domain"/>
    <property type="match status" value="1"/>
</dbReference>
<dbReference type="InterPro" id="IPR052931">
    <property type="entry name" value="Prophage_regulatory_activator"/>
</dbReference>
<dbReference type="Proteomes" id="UP000198462">
    <property type="component" value="Unassembled WGS sequence"/>
</dbReference>
<proteinExistence type="predicted"/>
<evidence type="ECO:0000313" key="2">
    <source>
        <dbReference type="Proteomes" id="UP000198462"/>
    </source>
</evidence>
<dbReference type="AlphaFoldDB" id="A0A219B5P7"/>
<evidence type="ECO:0008006" key="3">
    <source>
        <dbReference type="Google" id="ProtNLM"/>
    </source>
</evidence>
<gene>
    <name evidence="1" type="ORF">B5C34_09510</name>
</gene>
<name>A0A219B5P7_9SPHN</name>
<dbReference type="EMBL" id="NFZT01000001">
    <property type="protein sequence ID" value="OWV33675.1"/>
    <property type="molecule type" value="Genomic_DNA"/>
</dbReference>
<dbReference type="InterPro" id="IPR009061">
    <property type="entry name" value="DNA-bd_dom_put_sf"/>
</dbReference>
<reference evidence="2" key="1">
    <citation type="submission" date="2017-05" db="EMBL/GenBank/DDBJ databases">
        <authorList>
            <person name="Lin X."/>
        </authorList>
    </citation>
    <scope>NUCLEOTIDE SEQUENCE [LARGE SCALE GENOMIC DNA]</scope>
    <source>
        <strain evidence="2">JLT2012</strain>
    </source>
</reference>